<dbReference type="CDD" id="cd01833">
    <property type="entry name" value="XynB_like"/>
    <property type="match status" value="1"/>
</dbReference>
<dbReference type="AlphaFoldDB" id="A0A8E2EFA0"/>
<dbReference type="Gene3D" id="3.40.50.1110">
    <property type="entry name" value="SGNH hydrolase"/>
    <property type="match status" value="1"/>
</dbReference>
<accession>A0A8E2EFA0</accession>
<evidence type="ECO:0000313" key="3">
    <source>
        <dbReference type="EMBL" id="OCK82945.1"/>
    </source>
</evidence>
<evidence type="ECO:0000313" key="4">
    <source>
        <dbReference type="Proteomes" id="UP000250266"/>
    </source>
</evidence>
<dbReference type="InterPro" id="IPR051532">
    <property type="entry name" value="Ester_Hydrolysis_Enzymes"/>
</dbReference>
<reference evidence="3 4" key="1">
    <citation type="journal article" date="2016" name="Nat. Commun.">
        <title>Ectomycorrhizal ecology is imprinted in the genome of the dominant symbiotic fungus Cenococcum geophilum.</title>
        <authorList>
            <consortium name="DOE Joint Genome Institute"/>
            <person name="Peter M."/>
            <person name="Kohler A."/>
            <person name="Ohm R.A."/>
            <person name="Kuo A."/>
            <person name="Krutzmann J."/>
            <person name="Morin E."/>
            <person name="Arend M."/>
            <person name="Barry K.W."/>
            <person name="Binder M."/>
            <person name="Choi C."/>
            <person name="Clum A."/>
            <person name="Copeland A."/>
            <person name="Grisel N."/>
            <person name="Haridas S."/>
            <person name="Kipfer T."/>
            <person name="LaButti K."/>
            <person name="Lindquist E."/>
            <person name="Lipzen A."/>
            <person name="Maire R."/>
            <person name="Meier B."/>
            <person name="Mihaltcheva S."/>
            <person name="Molinier V."/>
            <person name="Murat C."/>
            <person name="Poggeler S."/>
            <person name="Quandt C.A."/>
            <person name="Sperisen C."/>
            <person name="Tritt A."/>
            <person name="Tisserant E."/>
            <person name="Crous P.W."/>
            <person name="Henrissat B."/>
            <person name="Nehls U."/>
            <person name="Egli S."/>
            <person name="Spatafora J.W."/>
            <person name="Grigoriev I.V."/>
            <person name="Martin F.M."/>
        </authorList>
    </citation>
    <scope>NUCLEOTIDE SEQUENCE [LARGE SCALE GENOMIC DNA]</scope>
    <source>
        <strain evidence="3 4">CBS 459.81</strain>
    </source>
</reference>
<proteinExistence type="predicted"/>
<name>A0A8E2EFA0_9PEZI</name>
<dbReference type="PANTHER" id="PTHR30383">
    <property type="entry name" value="THIOESTERASE 1/PROTEASE 1/LYSOPHOSPHOLIPASE L1"/>
    <property type="match status" value="1"/>
</dbReference>
<gene>
    <name evidence="3" type="ORF">K432DRAFT_415017</name>
</gene>
<dbReference type="SUPFAM" id="SSF52266">
    <property type="entry name" value="SGNH hydrolase"/>
    <property type="match status" value="1"/>
</dbReference>
<protein>
    <submittedName>
        <fullName evidence="3">Carbohydrate esterase family 3 protein</fullName>
    </submittedName>
</protein>
<dbReference type="InterPro" id="IPR036514">
    <property type="entry name" value="SGNH_hydro_sf"/>
</dbReference>
<keyword evidence="4" id="KW-1185">Reference proteome</keyword>
<feature type="chain" id="PRO_5034702175" evidence="1">
    <location>
        <begin position="18"/>
        <end position="233"/>
    </location>
</feature>
<evidence type="ECO:0000259" key="2">
    <source>
        <dbReference type="Pfam" id="PF13472"/>
    </source>
</evidence>
<sequence length="233" mass="24637">MLKWWIILYIAHRLASSLSHTPRTVVAPGIELRILPLGDSISFGWNSTDGTDGYRLELSQCLSSSSWLFVGTQRSGTLMADNYNEGHPGYTISRIGAVAGPGLAESPNIVLLHAGTNDLNNSPRPANESYANAPTRLGALIDEVLAQVPGTVVVVAQIINAANAGTEEKIQAFNQAVPGIAQQRADAGMKVAVVDMSSVGAGELIDGLYPTPTGYKHMGDLWLGALQRVTAMG</sequence>
<dbReference type="EMBL" id="KV744874">
    <property type="protein sequence ID" value="OCK82945.1"/>
    <property type="molecule type" value="Genomic_DNA"/>
</dbReference>
<keyword evidence="1" id="KW-0732">Signal</keyword>
<organism evidence="3 4">
    <name type="scientific">Lepidopterella palustris CBS 459.81</name>
    <dbReference type="NCBI Taxonomy" id="1314670"/>
    <lineage>
        <taxon>Eukaryota</taxon>
        <taxon>Fungi</taxon>
        <taxon>Dikarya</taxon>
        <taxon>Ascomycota</taxon>
        <taxon>Pezizomycotina</taxon>
        <taxon>Dothideomycetes</taxon>
        <taxon>Pleosporomycetidae</taxon>
        <taxon>Mytilinidiales</taxon>
        <taxon>Argynnaceae</taxon>
        <taxon>Lepidopterella</taxon>
    </lineage>
</organism>
<dbReference type="GO" id="GO:0004622">
    <property type="term" value="F:phosphatidylcholine lysophospholipase activity"/>
    <property type="evidence" value="ECO:0007669"/>
    <property type="project" value="TreeGrafter"/>
</dbReference>
<dbReference type="OrthoDB" id="3915838at2759"/>
<dbReference type="PANTHER" id="PTHR30383:SF5">
    <property type="entry name" value="SGNH HYDROLASE-TYPE ESTERASE DOMAIN-CONTAINING PROTEIN"/>
    <property type="match status" value="1"/>
</dbReference>
<dbReference type="InterPro" id="IPR013830">
    <property type="entry name" value="SGNH_hydro"/>
</dbReference>
<dbReference type="Pfam" id="PF13472">
    <property type="entry name" value="Lipase_GDSL_2"/>
    <property type="match status" value="1"/>
</dbReference>
<dbReference type="Proteomes" id="UP000250266">
    <property type="component" value="Unassembled WGS sequence"/>
</dbReference>
<evidence type="ECO:0000256" key="1">
    <source>
        <dbReference type="SAM" id="SignalP"/>
    </source>
</evidence>
<feature type="domain" description="SGNH hydrolase-type esterase" evidence="2">
    <location>
        <begin position="37"/>
        <end position="216"/>
    </location>
</feature>
<feature type="signal peptide" evidence="1">
    <location>
        <begin position="1"/>
        <end position="17"/>
    </location>
</feature>